<protein>
    <recommendedName>
        <fullName evidence="3">YKOF-related Family</fullName>
    </recommendedName>
</protein>
<dbReference type="RefSeq" id="WP_073172812.1">
    <property type="nucleotide sequence ID" value="NZ_FQZE01000036.1"/>
</dbReference>
<dbReference type="AlphaFoldDB" id="A0A1M6MU57"/>
<dbReference type="InterPro" id="IPR029756">
    <property type="entry name" value="MTH1187/YkoF-like"/>
</dbReference>
<evidence type="ECO:0000313" key="2">
    <source>
        <dbReference type="Proteomes" id="UP000184050"/>
    </source>
</evidence>
<reference evidence="1 2" key="1">
    <citation type="submission" date="2016-11" db="EMBL/GenBank/DDBJ databases">
        <authorList>
            <person name="Jaros S."/>
            <person name="Januszkiewicz K."/>
            <person name="Wedrychowicz H."/>
        </authorList>
    </citation>
    <scope>NUCLEOTIDE SEQUENCE [LARGE SCALE GENOMIC DNA]</scope>
    <source>
        <strain evidence="1 2">DSM 27063</strain>
    </source>
</reference>
<dbReference type="Gene3D" id="3.30.70.930">
    <property type="match status" value="1"/>
</dbReference>
<gene>
    <name evidence="1" type="ORF">SAMN05444280_1363</name>
</gene>
<dbReference type="OrthoDB" id="164222at2"/>
<keyword evidence="2" id="KW-1185">Reference proteome</keyword>
<sequence length="83" mass="9508">MEITVEIGYYPLMKEYEKAVESFLEKLAENKNITLESGTMSSLLTGSYENVMELLNRQLKPFLEEYPSVFILKISSACKTCKT</sequence>
<dbReference type="Proteomes" id="UP000184050">
    <property type="component" value="Unassembled WGS sequence"/>
</dbReference>
<evidence type="ECO:0000313" key="1">
    <source>
        <dbReference type="EMBL" id="SHJ86803.1"/>
    </source>
</evidence>
<organism evidence="1 2">
    <name type="scientific">Tangfeifania diversioriginum</name>
    <dbReference type="NCBI Taxonomy" id="1168035"/>
    <lineage>
        <taxon>Bacteria</taxon>
        <taxon>Pseudomonadati</taxon>
        <taxon>Bacteroidota</taxon>
        <taxon>Bacteroidia</taxon>
        <taxon>Marinilabiliales</taxon>
        <taxon>Prolixibacteraceae</taxon>
        <taxon>Tangfeifania</taxon>
    </lineage>
</organism>
<dbReference type="STRING" id="1168035.SAMN05444280_1363"/>
<evidence type="ECO:0008006" key="3">
    <source>
        <dbReference type="Google" id="ProtNLM"/>
    </source>
</evidence>
<dbReference type="EMBL" id="FQZE01000036">
    <property type="protein sequence ID" value="SHJ86803.1"/>
    <property type="molecule type" value="Genomic_DNA"/>
</dbReference>
<name>A0A1M6MU57_9BACT</name>
<dbReference type="SUPFAM" id="SSF89957">
    <property type="entry name" value="MTH1187/YkoF-like"/>
    <property type="match status" value="1"/>
</dbReference>
<proteinExistence type="predicted"/>
<accession>A0A1M6MU57</accession>